<evidence type="ECO:0000256" key="1">
    <source>
        <dbReference type="ARBA" id="ARBA00022679"/>
    </source>
</evidence>
<dbReference type="SUPFAM" id="SSF55729">
    <property type="entry name" value="Acyl-CoA N-acyltransferases (Nat)"/>
    <property type="match status" value="1"/>
</dbReference>
<dbReference type="Proteomes" id="UP000251311">
    <property type="component" value="Unassembled WGS sequence"/>
</dbReference>
<dbReference type="PROSITE" id="PS51186">
    <property type="entry name" value="GNAT"/>
    <property type="match status" value="1"/>
</dbReference>
<keyword evidence="5" id="KW-1185">Reference proteome</keyword>
<organism evidence="4 5">
    <name type="scientific">Arcobacter lacus</name>
    <dbReference type="NCBI Taxonomy" id="1912876"/>
    <lineage>
        <taxon>Bacteria</taxon>
        <taxon>Pseudomonadati</taxon>
        <taxon>Campylobacterota</taxon>
        <taxon>Epsilonproteobacteria</taxon>
        <taxon>Campylobacterales</taxon>
        <taxon>Arcobacteraceae</taxon>
        <taxon>Arcobacter</taxon>
    </lineage>
</organism>
<dbReference type="InterPro" id="IPR050680">
    <property type="entry name" value="YpeA/RimI_acetyltransf"/>
</dbReference>
<feature type="domain" description="N-acetyltransferase" evidence="3">
    <location>
        <begin position="17"/>
        <end position="190"/>
    </location>
</feature>
<protein>
    <submittedName>
        <fullName evidence="4">GNAT family N-acetyltransferase</fullName>
    </submittedName>
</protein>
<gene>
    <name evidence="4" type="ORF">B0175_10740</name>
</gene>
<dbReference type="InterPro" id="IPR016181">
    <property type="entry name" value="Acyl_CoA_acyltransferase"/>
</dbReference>
<evidence type="ECO:0000259" key="3">
    <source>
        <dbReference type="PROSITE" id="PS51186"/>
    </source>
</evidence>
<dbReference type="CDD" id="cd04301">
    <property type="entry name" value="NAT_SF"/>
    <property type="match status" value="1"/>
</dbReference>
<keyword evidence="1" id="KW-0808">Transferase</keyword>
<sequence>MHFGKIMIKQANKNSITNISTLIYDAIHDIANTLTGENEDKKILETLDYYIKMDVCRLSYNNIYTYETNNQIVGLLLAYNSNDVEKLDSPMIEHLKRKNIFLDSFEKECFEDEFYIDTVSVSPSFQGRGIAKELFSFAEQKAKELDFEKLSLLVDFENPKAKALYERLGFQDNEILKVSGSNFYHMIKEI</sequence>
<evidence type="ECO:0000313" key="5">
    <source>
        <dbReference type="Proteomes" id="UP000251311"/>
    </source>
</evidence>
<dbReference type="EMBL" id="MUXF01000019">
    <property type="protein sequence ID" value="PUE64872.1"/>
    <property type="molecule type" value="Genomic_DNA"/>
</dbReference>
<name>A0ABX5JHA4_9BACT</name>
<evidence type="ECO:0000313" key="4">
    <source>
        <dbReference type="EMBL" id="PUE64872.1"/>
    </source>
</evidence>
<dbReference type="InterPro" id="IPR000182">
    <property type="entry name" value="GNAT_dom"/>
</dbReference>
<accession>A0ABX5JHA4</accession>
<evidence type="ECO:0000256" key="2">
    <source>
        <dbReference type="ARBA" id="ARBA00023315"/>
    </source>
</evidence>
<dbReference type="PANTHER" id="PTHR43420">
    <property type="entry name" value="ACETYLTRANSFERASE"/>
    <property type="match status" value="1"/>
</dbReference>
<dbReference type="Pfam" id="PF00583">
    <property type="entry name" value="Acetyltransf_1"/>
    <property type="match status" value="1"/>
</dbReference>
<dbReference type="Gene3D" id="3.40.630.30">
    <property type="match status" value="1"/>
</dbReference>
<comment type="caution">
    <text evidence="4">The sequence shown here is derived from an EMBL/GenBank/DDBJ whole genome shotgun (WGS) entry which is preliminary data.</text>
</comment>
<reference evidence="4 5" key="1">
    <citation type="submission" date="2017-02" db="EMBL/GenBank/DDBJ databases">
        <title>Arcobacter lacus sp. nov., a new species isolated from reclaimed water.</title>
        <authorList>
            <person name="Figueras M.J."/>
            <person name="Perez-Cataluna A."/>
            <person name="Salas-Masso N."/>
        </authorList>
    </citation>
    <scope>NUCLEOTIDE SEQUENCE [LARGE SCALE GENOMIC DNA]</scope>
    <source>
        <strain evidence="4 5">RW43-9</strain>
    </source>
</reference>
<keyword evidence="2" id="KW-0012">Acyltransferase</keyword>
<proteinExistence type="predicted"/>